<organism evidence="2 3">
    <name type="scientific">Rotaria socialis</name>
    <dbReference type="NCBI Taxonomy" id="392032"/>
    <lineage>
        <taxon>Eukaryota</taxon>
        <taxon>Metazoa</taxon>
        <taxon>Spiralia</taxon>
        <taxon>Gnathifera</taxon>
        <taxon>Rotifera</taxon>
        <taxon>Eurotatoria</taxon>
        <taxon>Bdelloidea</taxon>
        <taxon>Philodinida</taxon>
        <taxon>Philodinidae</taxon>
        <taxon>Rotaria</taxon>
    </lineage>
</organism>
<feature type="region of interest" description="Disordered" evidence="1">
    <location>
        <begin position="1"/>
        <end position="27"/>
    </location>
</feature>
<sequence length="27" mass="3027">MNVPTTPFSSSSRRSYSQRRPVASTAR</sequence>
<protein>
    <submittedName>
        <fullName evidence="2">Uncharacterized protein</fullName>
    </submittedName>
</protein>
<evidence type="ECO:0000256" key="1">
    <source>
        <dbReference type="SAM" id="MobiDB-lite"/>
    </source>
</evidence>
<reference evidence="2" key="1">
    <citation type="submission" date="2021-02" db="EMBL/GenBank/DDBJ databases">
        <authorList>
            <person name="Nowell W R."/>
        </authorList>
    </citation>
    <scope>NUCLEOTIDE SEQUENCE</scope>
</reference>
<evidence type="ECO:0000313" key="3">
    <source>
        <dbReference type="Proteomes" id="UP000663848"/>
    </source>
</evidence>
<name>A0A821V1M8_9BILA</name>
<accession>A0A821V1M8</accession>
<gene>
    <name evidence="2" type="ORF">QYT958_LOCUS30736</name>
</gene>
<proteinExistence type="predicted"/>
<comment type="caution">
    <text evidence="2">The sequence shown here is derived from an EMBL/GenBank/DDBJ whole genome shotgun (WGS) entry which is preliminary data.</text>
</comment>
<dbReference type="AlphaFoldDB" id="A0A821V1M8"/>
<evidence type="ECO:0000313" key="2">
    <source>
        <dbReference type="EMBL" id="CAF4899529.1"/>
    </source>
</evidence>
<dbReference type="Proteomes" id="UP000663848">
    <property type="component" value="Unassembled WGS sequence"/>
</dbReference>
<dbReference type="EMBL" id="CAJOBR010010215">
    <property type="protein sequence ID" value="CAF4899529.1"/>
    <property type="molecule type" value="Genomic_DNA"/>
</dbReference>
<feature type="compositionally biased region" description="Low complexity" evidence="1">
    <location>
        <begin position="9"/>
        <end position="20"/>
    </location>
</feature>
<feature type="non-terminal residue" evidence="2">
    <location>
        <position position="27"/>
    </location>
</feature>